<name>A0ABU0B7P3_9HYPH</name>
<evidence type="ECO:0000313" key="4">
    <source>
        <dbReference type="Proteomes" id="UP001224682"/>
    </source>
</evidence>
<dbReference type="Gene3D" id="3.40.50.12370">
    <property type="match status" value="1"/>
</dbReference>
<dbReference type="SUPFAM" id="SSF52402">
    <property type="entry name" value="Adenine nucleotide alpha hydrolases-like"/>
    <property type="match status" value="1"/>
</dbReference>
<evidence type="ECO:0000313" key="3">
    <source>
        <dbReference type="EMBL" id="MDQ0301846.1"/>
    </source>
</evidence>
<feature type="chain" id="PRO_5046666603" description="UspA domain-containing protein" evidence="1">
    <location>
        <begin position="20"/>
        <end position="271"/>
    </location>
</feature>
<protein>
    <recommendedName>
        <fullName evidence="2">UspA domain-containing protein</fullName>
    </recommendedName>
</protein>
<evidence type="ECO:0000256" key="1">
    <source>
        <dbReference type="SAM" id="SignalP"/>
    </source>
</evidence>
<feature type="domain" description="UspA" evidence="2">
    <location>
        <begin position="221"/>
        <end position="269"/>
    </location>
</feature>
<dbReference type="InterPro" id="IPR006016">
    <property type="entry name" value="UspA"/>
</dbReference>
<reference evidence="3 4" key="1">
    <citation type="submission" date="2023-07" db="EMBL/GenBank/DDBJ databases">
        <title>Genomic Encyclopedia of Type Strains, Phase IV (KMG-IV): sequencing the most valuable type-strain genomes for metagenomic binning, comparative biology and taxonomic classification.</title>
        <authorList>
            <person name="Goeker M."/>
        </authorList>
    </citation>
    <scope>NUCLEOTIDE SEQUENCE [LARGE SCALE GENOMIC DNA]</scope>
    <source>
        <strain evidence="3 4">DSM 2457</strain>
    </source>
</reference>
<dbReference type="Proteomes" id="UP001224682">
    <property type="component" value="Unassembled WGS sequence"/>
</dbReference>
<dbReference type="EMBL" id="JAUSUI010000002">
    <property type="protein sequence ID" value="MDQ0301846.1"/>
    <property type="molecule type" value="Genomic_DNA"/>
</dbReference>
<gene>
    <name evidence="3" type="ORF">J2S75_000869</name>
</gene>
<keyword evidence="4" id="KW-1185">Reference proteome</keyword>
<dbReference type="CDD" id="cd00293">
    <property type="entry name" value="USP-like"/>
    <property type="match status" value="1"/>
</dbReference>
<accession>A0ABU0B7P3</accession>
<feature type="signal peptide" evidence="1">
    <location>
        <begin position="1"/>
        <end position="19"/>
    </location>
</feature>
<dbReference type="RefSeq" id="WP_307018529.1">
    <property type="nucleotide sequence ID" value="NZ_JAUSUI010000002.1"/>
</dbReference>
<evidence type="ECO:0000259" key="2">
    <source>
        <dbReference type="Pfam" id="PF00582"/>
    </source>
</evidence>
<comment type="caution">
    <text evidence="3">The sequence shown here is derived from an EMBL/GenBank/DDBJ whole genome shotgun (WGS) entry which is preliminary data.</text>
</comment>
<proteinExistence type="predicted"/>
<sequence length="271" mass="28672">MKILAVLTSAASVPATLDAAALAAAALADASIEALEVVVEPGHMMASSEEVSIQQLRELKEGTPQARARAVRTAFDAWTAGRDPQATSVFWRSVTGAETDGVVREAGPDVALLVVSHDANMDASDALHAAIFSTGKPVMLVPPTWRAKGRARFAHIAVGLIDDDTMRHAILAAEPWLGAATRISAISIEGSRHVSADPAAMWPVSTITPHFLLVPPTDAPTATRLVQEADRLNADLLVAGAYGHMELMEWLFGGVTRELLQVADLPVLFAH</sequence>
<keyword evidence="1" id="KW-0732">Signal</keyword>
<organism evidence="3 4">
    <name type="scientific">Ancylobacter polymorphus</name>
    <dbReference type="NCBI Taxonomy" id="223390"/>
    <lineage>
        <taxon>Bacteria</taxon>
        <taxon>Pseudomonadati</taxon>
        <taxon>Pseudomonadota</taxon>
        <taxon>Alphaproteobacteria</taxon>
        <taxon>Hyphomicrobiales</taxon>
        <taxon>Xanthobacteraceae</taxon>
        <taxon>Ancylobacter</taxon>
    </lineage>
</organism>
<dbReference type="Pfam" id="PF00582">
    <property type="entry name" value="Usp"/>
    <property type="match status" value="1"/>
</dbReference>